<dbReference type="InterPro" id="IPR014729">
    <property type="entry name" value="Rossmann-like_a/b/a_fold"/>
</dbReference>
<proteinExistence type="predicted"/>
<evidence type="ECO:0000259" key="1">
    <source>
        <dbReference type="Pfam" id="PF01171"/>
    </source>
</evidence>
<name>X1TLB4_9ZZZZ</name>
<dbReference type="Pfam" id="PF01171">
    <property type="entry name" value="ATP_bind_3"/>
    <property type="match status" value="1"/>
</dbReference>
<comment type="caution">
    <text evidence="2">The sequence shown here is derived from an EMBL/GenBank/DDBJ whole genome shotgun (WGS) entry which is preliminary data.</text>
</comment>
<dbReference type="EMBL" id="BARW01027808">
    <property type="protein sequence ID" value="GAJ06039.1"/>
    <property type="molecule type" value="Genomic_DNA"/>
</dbReference>
<protein>
    <recommendedName>
        <fullName evidence="1">tRNA(Ile)-lysidine/2-thiocytidine synthase N-terminal domain-containing protein</fullName>
    </recommendedName>
</protein>
<dbReference type="InterPro" id="IPR011063">
    <property type="entry name" value="TilS/TtcA_N"/>
</dbReference>
<feature type="domain" description="tRNA(Ile)-lysidine/2-thiocytidine synthase N-terminal" evidence="1">
    <location>
        <begin position="25"/>
        <end position="80"/>
    </location>
</feature>
<gene>
    <name evidence="2" type="ORF">S12H4_45044</name>
</gene>
<accession>X1TLB4</accession>
<organism evidence="2">
    <name type="scientific">marine sediment metagenome</name>
    <dbReference type="NCBI Taxonomy" id="412755"/>
    <lineage>
        <taxon>unclassified sequences</taxon>
        <taxon>metagenomes</taxon>
        <taxon>ecological metagenomes</taxon>
    </lineage>
</organism>
<reference evidence="2" key="1">
    <citation type="journal article" date="2014" name="Front. Microbiol.">
        <title>High frequency of phylogenetically diverse reductive dehalogenase-homologous genes in deep subseafloor sedimentary metagenomes.</title>
        <authorList>
            <person name="Kawai M."/>
            <person name="Futagami T."/>
            <person name="Toyoda A."/>
            <person name="Takaki Y."/>
            <person name="Nishi S."/>
            <person name="Hori S."/>
            <person name="Arai W."/>
            <person name="Tsubouchi T."/>
            <person name="Morono Y."/>
            <person name="Uchiyama I."/>
            <person name="Ito T."/>
            <person name="Fujiyama A."/>
            <person name="Inagaki F."/>
            <person name="Takami H."/>
        </authorList>
    </citation>
    <scope>NUCLEOTIDE SEQUENCE</scope>
    <source>
        <strain evidence="2">Expedition CK06-06</strain>
    </source>
</reference>
<sequence length="84" mass="9146">MLSEFENKIAGFIKANAIFDSADRILLAVSGGADSTALMYVMRALKSEKVLSADTVCAHINHQLRETDAELDEAFVMAQAVELK</sequence>
<dbReference type="Gene3D" id="3.40.50.620">
    <property type="entry name" value="HUPs"/>
    <property type="match status" value="1"/>
</dbReference>
<feature type="non-terminal residue" evidence="2">
    <location>
        <position position="84"/>
    </location>
</feature>
<dbReference type="SUPFAM" id="SSF52402">
    <property type="entry name" value="Adenine nucleotide alpha hydrolases-like"/>
    <property type="match status" value="1"/>
</dbReference>
<dbReference type="AlphaFoldDB" id="X1TLB4"/>
<evidence type="ECO:0000313" key="2">
    <source>
        <dbReference type="EMBL" id="GAJ06039.1"/>
    </source>
</evidence>